<dbReference type="GO" id="GO:0005829">
    <property type="term" value="C:cytosol"/>
    <property type="evidence" value="ECO:0007669"/>
    <property type="project" value="TreeGrafter"/>
</dbReference>
<dbReference type="InterPro" id="IPR029044">
    <property type="entry name" value="Nucleotide-diphossugar_trans"/>
</dbReference>
<dbReference type="AlphaFoldDB" id="A0A831RQP7"/>
<comment type="similarity">
    <text evidence="5">Belongs to the KdsB family.</text>
</comment>
<reference evidence="6" key="1">
    <citation type="journal article" date="2020" name="mSystems">
        <title>Genome- and Community-Level Interaction Insights into Carbon Utilization and Element Cycling Functions of Hydrothermarchaeota in Hydrothermal Sediment.</title>
        <authorList>
            <person name="Zhou Z."/>
            <person name="Liu Y."/>
            <person name="Xu W."/>
            <person name="Pan J."/>
            <person name="Luo Z.H."/>
            <person name="Li M."/>
        </authorList>
    </citation>
    <scope>NUCLEOTIDE SEQUENCE [LARGE SCALE GENOMIC DNA]</scope>
    <source>
        <strain evidence="6">HyVt-458</strain>
    </source>
</reference>
<keyword evidence="2 5" id="KW-0808">Transferase</keyword>
<keyword evidence="5" id="KW-0963">Cytoplasm</keyword>
<sequence length="257" mass="28489">MRIVIPARYASTRLPGKPLLELAGKPMLQHVYELACRSQALEVVIATDDERIARVADGFGARVCMTDAGHASGTSRIAEVMDVMGWRDDDIVVNLQGDEPLMPVSLLNQVAQDLEHHPAADTATLAAQLEHPEQLFDPNVVKVVLDRKGYALYFSRAPIPWKRDDMAWGQRPDAGLSRGCLRHIGLYAYRAAFIREYVSWTEAPLEAWESLEQLRTLWHGKRIHVSLAAEIPPIGVDTPQDLQRVGKLLAKKVSGGA</sequence>
<dbReference type="InterPro" id="IPR004528">
    <property type="entry name" value="KdsB"/>
</dbReference>
<dbReference type="FunFam" id="3.90.550.10:FF:000011">
    <property type="entry name" value="3-deoxy-manno-octulosonate cytidylyltransferase"/>
    <property type="match status" value="1"/>
</dbReference>
<evidence type="ECO:0000256" key="4">
    <source>
        <dbReference type="ARBA" id="ARBA00022985"/>
    </source>
</evidence>
<dbReference type="GO" id="GO:0033468">
    <property type="term" value="P:CMP-keto-3-deoxy-D-manno-octulosonic acid biosynthetic process"/>
    <property type="evidence" value="ECO:0007669"/>
    <property type="project" value="UniProtKB-UniRule"/>
</dbReference>
<organism evidence="6">
    <name type="scientific">Thiolapillus brandeum</name>
    <dbReference type="NCBI Taxonomy" id="1076588"/>
    <lineage>
        <taxon>Bacteria</taxon>
        <taxon>Pseudomonadati</taxon>
        <taxon>Pseudomonadota</taxon>
        <taxon>Gammaproteobacteria</taxon>
        <taxon>Chromatiales</taxon>
        <taxon>Sedimenticolaceae</taxon>
        <taxon>Thiolapillus</taxon>
    </lineage>
</organism>
<evidence type="ECO:0000256" key="1">
    <source>
        <dbReference type="ARBA" id="ARBA00004370"/>
    </source>
</evidence>
<evidence type="ECO:0000256" key="2">
    <source>
        <dbReference type="ARBA" id="ARBA00022679"/>
    </source>
</evidence>
<accession>A0A831RQP7</accession>
<comment type="pathway">
    <text evidence="5">Nucleotide-sugar biosynthesis; CMP-3-deoxy-D-manno-octulosonate biosynthesis; CMP-3-deoxy-D-manno-octulosonate from 3-deoxy-D-manno-octulosonate and CTP: step 1/1.</text>
</comment>
<dbReference type="Gene3D" id="3.90.550.10">
    <property type="entry name" value="Spore Coat Polysaccharide Biosynthesis Protein SpsA, Chain A"/>
    <property type="match status" value="1"/>
</dbReference>
<comment type="caution">
    <text evidence="6">The sequence shown here is derived from an EMBL/GenBank/DDBJ whole genome shotgun (WGS) entry which is preliminary data.</text>
</comment>
<proteinExistence type="inferred from homology"/>
<dbReference type="GO" id="GO:0008690">
    <property type="term" value="F:3-deoxy-manno-octulosonate cytidylyltransferase activity"/>
    <property type="evidence" value="ECO:0007669"/>
    <property type="project" value="UniProtKB-UniRule"/>
</dbReference>
<gene>
    <name evidence="5" type="primary">kdsB</name>
    <name evidence="6" type="ORF">ENJ12_00125</name>
</gene>
<dbReference type="NCBIfam" id="TIGR00466">
    <property type="entry name" value="kdsB"/>
    <property type="match status" value="1"/>
</dbReference>
<dbReference type="PANTHER" id="PTHR42866:SF2">
    <property type="entry name" value="3-DEOXY-MANNO-OCTULOSONATE CYTIDYLYLTRANSFERASE, MITOCHONDRIAL"/>
    <property type="match status" value="1"/>
</dbReference>
<evidence type="ECO:0000313" key="6">
    <source>
        <dbReference type="EMBL" id="HEC05231.1"/>
    </source>
</evidence>
<keyword evidence="4 5" id="KW-0448">Lipopolysaccharide biosynthesis</keyword>
<dbReference type="NCBIfam" id="NF003952">
    <property type="entry name" value="PRK05450.1-5"/>
    <property type="match status" value="1"/>
</dbReference>
<dbReference type="EMBL" id="DRLF01000005">
    <property type="protein sequence ID" value="HEC05231.1"/>
    <property type="molecule type" value="Genomic_DNA"/>
</dbReference>
<name>A0A831RQP7_9GAMM</name>
<dbReference type="HAMAP" id="MF_00057">
    <property type="entry name" value="KdsB"/>
    <property type="match status" value="1"/>
</dbReference>
<dbReference type="UniPathway" id="UPA00358">
    <property type="reaction ID" value="UER00476"/>
</dbReference>
<dbReference type="CDD" id="cd02517">
    <property type="entry name" value="CMP-KDO-Synthetase"/>
    <property type="match status" value="1"/>
</dbReference>
<dbReference type="GO" id="GO:0009103">
    <property type="term" value="P:lipopolysaccharide biosynthetic process"/>
    <property type="evidence" value="ECO:0007669"/>
    <property type="project" value="UniProtKB-UniRule"/>
</dbReference>
<keyword evidence="3 5" id="KW-0548">Nucleotidyltransferase</keyword>
<dbReference type="PANTHER" id="PTHR42866">
    <property type="entry name" value="3-DEOXY-MANNO-OCTULOSONATE CYTIDYLYLTRANSFERASE"/>
    <property type="match status" value="1"/>
</dbReference>
<dbReference type="SUPFAM" id="SSF53448">
    <property type="entry name" value="Nucleotide-diphospho-sugar transferases"/>
    <property type="match status" value="1"/>
</dbReference>
<dbReference type="NCBIfam" id="NF009905">
    <property type="entry name" value="PRK13368.1"/>
    <property type="match status" value="1"/>
</dbReference>
<dbReference type="EC" id="2.7.7.38" evidence="5"/>
<dbReference type="NCBIfam" id="NF003950">
    <property type="entry name" value="PRK05450.1-3"/>
    <property type="match status" value="1"/>
</dbReference>
<dbReference type="InterPro" id="IPR003329">
    <property type="entry name" value="Cytidylyl_trans"/>
</dbReference>
<protein>
    <recommendedName>
        <fullName evidence="5">3-deoxy-manno-octulosonate cytidylyltransferase</fullName>
        <ecNumber evidence="5">2.7.7.38</ecNumber>
    </recommendedName>
    <alternativeName>
        <fullName evidence="5">CMP-2-keto-3-deoxyoctulosonic acid synthase</fullName>
        <shortName evidence="5">CKS</shortName>
        <shortName evidence="5">CMP-KDO synthase</shortName>
    </alternativeName>
</protein>
<evidence type="ECO:0000256" key="5">
    <source>
        <dbReference type="HAMAP-Rule" id="MF_00057"/>
    </source>
</evidence>
<evidence type="ECO:0000256" key="3">
    <source>
        <dbReference type="ARBA" id="ARBA00022695"/>
    </source>
</evidence>
<comment type="catalytic activity">
    <reaction evidence="5">
        <text>3-deoxy-alpha-D-manno-oct-2-ulosonate + CTP = CMP-3-deoxy-beta-D-manno-octulosonate + diphosphate</text>
        <dbReference type="Rhea" id="RHEA:23448"/>
        <dbReference type="ChEBI" id="CHEBI:33019"/>
        <dbReference type="ChEBI" id="CHEBI:37563"/>
        <dbReference type="ChEBI" id="CHEBI:85986"/>
        <dbReference type="ChEBI" id="CHEBI:85987"/>
        <dbReference type="EC" id="2.7.7.38"/>
    </reaction>
</comment>
<dbReference type="Proteomes" id="UP000886339">
    <property type="component" value="Unassembled WGS sequence"/>
</dbReference>
<comment type="subcellular location">
    <subcellularLocation>
        <location evidence="5">Cytoplasm</location>
    </subcellularLocation>
    <subcellularLocation>
        <location evidence="1">Membrane</location>
    </subcellularLocation>
</comment>
<comment type="function">
    <text evidence="5">Activates KDO (a required 8-carbon sugar) for incorporation into bacterial lipopolysaccharide in Gram-negative bacteria.</text>
</comment>
<dbReference type="Pfam" id="PF02348">
    <property type="entry name" value="CTP_transf_3"/>
    <property type="match status" value="1"/>
</dbReference>
<dbReference type="GO" id="GO:0016020">
    <property type="term" value="C:membrane"/>
    <property type="evidence" value="ECO:0007669"/>
    <property type="project" value="UniProtKB-SubCell"/>
</dbReference>